<feature type="compositionally biased region" description="Basic and acidic residues" evidence="1">
    <location>
        <begin position="8"/>
        <end position="17"/>
    </location>
</feature>
<protein>
    <submittedName>
        <fullName evidence="2">Transcription antitermination protein</fullName>
    </submittedName>
</protein>
<dbReference type="AlphaFoldDB" id="A0A1H1EN84"/>
<name>A0A1H1EN84_9EURY</name>
<dbReference type="Proteomes" id="UP000255421">
    <property type="component" value="Unassembled WGS sequence"/>
</dbReference>
<organism evidence="3 4">
    <name type="scientific">Halopelagius longus</name>
    <dbReference type="NCBI Taxonomy" id="1236180"/>
    <lineage>
        <taxon>Archaea</taxon>
        <taxon>Methanobacteriati</taxon>
        <taxon>Methanobacteriota</taxon>
        <taxon>Stenosarchaea group</taxon>
        <taxon>Halobacteria</taxon>
        <taxon>Halobacteriales</taxon>
        <taxon>Haloferacaceae</taxon>
    </lineage>
</organism>
<dbReference type="EMBL" id="QQST01000001">
    <property type="protein sequence ID" value="RDI71817.1"/>
    <property type="molecule type" value="Genomic_DNA"/>
</dbReference>
<gene>
    <name evidence="2" type="ORF">DWB78_08815</name>
    <name evidence="3" type="ORF">SAMN05216278_2978</name>
</gene>
<dbReference type="Proteomes" id="UP000199289">
    <property type="component" value="Unassembled WGS sequence"/>
</dbReference>
<evidence type="ECO:0000313" key="5">
    <source>
        <dbReference type="Proteomes" id="UP000255421"/>
    </source>
</evidence>
<dbReference type="OrthoDB" id="188002at2157"/>
<reference evidence="2 5" key="3">
    <citation type="submission" date="2018-07" db="EMBL/GenBank/DDBJ databases">
        <title>Genome sequence of extremly halophilic archaeon Halopelagius longus strain BC12-B1.</title>
        <authorList>
            <person name="Zhang X."/>
        </authorList>
    </citation>
    <scope>NUCLEOTIDE SEQUENCE [LARGE SCALE GENOMIC DNA]</scope>
    <source>
        <strain evidence="2 5">BC12-B1</strain>
    </source>
</reference>
<evidence type="ECO:0000256" key="1">
    <source>
        <dbReference type="SAM" id="MobiDB-lite"/>
    </source>
</evidence>
<reference evidence="4" key="2">
    <citation type="submission" date="2016-10" db="EMBL/GenBank/DDBJ databases">
        <authorList>
            <person name="Varghese N."/>
            <person name="Submissions S."/>
        </authorList>
    </citation>
    <scope>NUCLEOTIDE SEQUENCE [LARGE SCALE GENOMIC DNA]</scope>
    <source>
        <strain evidence="4">CGMCC 1.12397</strain>
    </source>
</reference>
<accession>A0A1H1EN84</accession>
<dbReference type="EMBL" id="FNKQ01000003">
    <property type="protein sequence ID" value="SDQ89969.1"/>
    <property type="molecule type" value="Genomic_DNA"/>
</dbReference>
<feature type="region of interest" description="Disordered" evidence="1">
    <location>
        <begin position="78"/>
        <end position="101"/>
    </location>
</feature>
<evidence type="ECO:0000313" key="2">
    <source>
        <dbReference type="EMBL" id="RDI71817.1"/>
    </source>
</evidence>
<sequence length="206" mass="22240">MNGQDLADELRDDHETPFSRLGSSKALYALTGGEMDAGPVRAAAADDARSLASVLDEWAADEDDDAAASLYEELAATARDHADSVAPDDHERGETPETDARLAEFEDTVPRLGGLLGRYLVAQKHVEQMVGFFVGDADPRTASEFRDLRGDVEDARDRVAAALDETCEGDDDWDVARDAADAVVEGAYDEYVETLESMGVKPKNVC</sequence>
<keyword evidence="5" id="KW-1185">Reference proteome</keyword>
<evidence type="ECO:0000313" key="4">
    <source>
        <dbReference type="Proteomes" id="UP000199289"/>
    </source>
</evidence>
<reference evidence="3" key="1">
    <citation type="submission" date="2016-10" db="EMBL/GenBank/DDBJ databases">
        <authorList>
            <person name="de Groot N.N."/>
        </authorList>
    </citation>
    <scope>NUCLEOTIDE SEQUENCE [LARGE SCALE GENOMIC DNA]</scope>
    <source>
        <strain evidence="3">CGMCC 1.12397</strain>
    </source>
</reference>
<dbReference type="RefSeq" id="WP_092538454.1">
    <property type="nucleotide sequence ID" value="NZ_FNKQ01000003.1"/>
</dbReference>
<feature type="region of interest" description="Disordered" evidence="1">
    <location>
        <begin position="1"/>
        <end position="23"/>
    </location>
</feature>
<proteinExistence type="predicted"/>
<evidence type="ECO:0000313" key="3">
    <source>
        <dbReference type="EMBL" id="SDQ89969.1"/>
    </source>
</evidence>